<dbReference type="PROSITE" id="PS51257">
    <property type="entry name" value="PROKAR_LIPOPROTEIN"/>
    <property type="match status" value="1"/>
</dbReference>
<feature type="region of interest" description="Disordered" evidence="1">
    <location>
        <begin position="376"/>
        <end position="502"/>
    </location>
</feature>
<feature type="region of interest" description="Disordered" evidence="1">
    <location>
        <begin position="97"/>
        <end position="128"/>
    </location>
</feature>
<evidence type="ECO:0000256" key="1">
    <source>
        <dbReference type="SAM" id="MobiDB-lite"/>
    </source>
</evidence>
<dbReference type="EMBL" id="FNUZ01000004">
    <property type="protein sequence ID" value="SEG44100.1"/>
    <property type="molecule type" value="Genomic_DNA"/>
</dbReference>
<protein>
    <recommendedName>
        <fullName evidence="4">Lipoprotein</fullName>
    </recommendedName>
</protein>
<keyword evidence="3" id="KW-1185">Reference proteome</keyword>
<dbReference type="Proteomes" id="UP000236752">
    <property type="component" value="Unassembled WGS sequence"/>
</dbReference>
<name>A0A1H6A6Y6_9RHOB</name>
<dbReference type="OrthoDB" id="7798282at2"/>
<feature type="compositionally biased region" description="Acidic residues" evidence="1">
    <location>
        <begin position="376"/>
        <end position="385"/>
    </location>
</feature>
<reference evidence="2 3" key="1">
    <citation type="submission" date="2016-10" db="EMBL/GenBank/DDBJ databases">
        <authorList>
            <person name="de Groot N.N."/>
        </authorList>
    </citation>
    <scope>NUCLEOTIDE SEQUENCE [LARGE SCALE GENOMIC DNA]</scope>
    <source>
        <strain evidence="2 3">DSM 26915</strain>
    </source>
</reference>
<evidence type="ECO:0008006" key="4">
    <source>
        <dbReference type="Google" id="ProtNLM"/>
    </source>
</evidence>
<gene>
    <name evidence="2" type="ORF">SAMN04488045_2868</name>
</gene>
<feature type="compositionally biased region" description="Polar residues" evidence="1">
    <location>
        <begin position="565"/>
        <end position="578"/>
    </location>
</feature>
<evidence type="ECO:0000313" key="2">
    <source>
        <dbReference type="EMBL" id="SEG44100.1"/>
    </source>
</evidence>
<feature type="region of interest" description="Disordered" evidence="1">
    <location>
        <begin position="274"/>
        <end position="300"/>
    </location>
</feature>
<feature type="compositionally biased region" description="Basic and acidic residues" evidence="1">
    <location>
        <begin position="601"/>
        <end position="623"/>
    </location>
</feature>
<proteinExistence type="predicted"/>
<feature type="compositionally biased region" description="Acidic residues" evidence="1">
    <location>
        <begin position="473"/>
        <end position="502"/>
    </location>
</feature>
<feature type="compositionally biased region" description="Acidic residues" evidence="1">
    <location>
        <begin position="413"/>
        <end position="429"/>
    </location>
</feature>
<feature type="region of interest" description="Disordered" evidence="1">
    <location>
        <begin position="555"/>
        <end position="589"/>
    </location>
</feature>
<feature type="region of interest" description="Disordered" evidence="1">
    <location>
        <begin position="601"/>
        <end position="684"/>
    </location>
</feature>
<sequence length="782" mass="85531">MVSSSKILTVSYGTFSCTLEGFDDSFEMMKAISEYFRDLAQEDRYFGAEPPTPDAEMLARIAEREVARRVDARLENGGVVLRPSLGQAAAVTTAAAAAAPAQDDAPKATPATQEVQNTETAPDDLPVDADHDITAVQGTDDADIQADETPEANGIAAIAESVIDTEEEQIDASALEDVVAPKAETARPALTDPSSVAAKLSRIRAVVESNEHREEDIADDFTEDQHAEAFETEEHLTFDDLIDEDFEDELAPAAEIKEDVQDEEFDADAMARIMADQDEPEATADAPEAEVSLNADENDDGMLADTLASVLADQDSLDDDDQIDASDELNVEEAELDGEFEDEAPKKQLIRSRARVVRVKRAAFDAAVAAGVVEAADDAENDDAQEVAQSVTPDIESSLSDEDEEALTRELANLEDEFVADDDEEDDFDAALASAFEDGDDLEDEDEPQELAQDEDEFDDEDEVAEDKSVDAFFDDQDEDDDEEVSMFAEEDDEDEDDEFSRELEDVFSDENFEDDLEDLEPSMAAEPEIEVDLSEAVSDVRRAVKMSSPGRALLTEGKVGEDGSSVSRILDETNQQLDEPEGNRRRNAIAHLRAAVAATRADRILGGKSKKKEEADPYREDLATVVRPRRPQATAQTPRPSRPDQNKPAPLKLVAEQRIDRPEDAAPIRPRRVSRKVEDVAQPASNDEGFAEYAERVGATDLAEMLEAAAAYMSFVEGQDAFSRPQLMAKMREADATDYSREDRLRSFGTLLREGKIAKLEGGKFAVSDNIGFQPKARAAG</sequence>
<feature type="compositionally biased region" description="Basic and acidic residues" evidence="1">
    <location>
        <begin position="656"/>
        <end position="667"/>
    </location>
</feature>
<organism evidence="2 3">
    <name type="scientific">Thalassococcus halodurans</name>
    <dbReference type="NCBI Taxonomy" id="373675"/>
    <lineage>
        <taxon>Bacteria</taxon>
        <taxon>Pseudomonadati</taxon>
        <taxon>Pseudomonadota</taxon>
        <taxon>Alphaproteobacteria</taxon>
        <taxon>Rhodobacterales</taxon>
        <taxon>Roseobacteraceae</taxon>
        <taxon>Thalassococcus</taxon>
    </lineage>
</organism>
<evidence type="ECO:0000313" key="3">
    <source>
        <dbReference type="Proteomes" id="UP000236752"/>
    </source>
</evidence>
<accession>A0A1H6A6Y6</accession>
<feature type="compositionally biased region" description="Low complexity" evidence="1">
    <location>
        <begin position="97"/>
        <end position="112"/>
    </location>
</feature>
<feature type="compositionally biased region" description="Acidic residues" evidence="1">
    <location>
        <begin position="437"/>
        <end position="465"/>
    </location>
</feature>
<dbReference type="AlphaFoldDB" id="A0A1H6A6Y6"/>